<accession>A0AAV4CYM4</accession>
<dbReference type="EMBL" id="BLXT01007159">
    <property type="protein sequence ID" value="GFO36985.1"/>
    <property type="molecule type" value="Genomic_DNA"/>
</dbReference>
<keyword evidence="2" id="KW-1185">Reference proteome</keyword>
<proteinExistence type="predicted"/>
<name>A0AAV4CYM4_9GAST</name>
<evidence type="ECO:0000313" key="2">
    <source>
        <dbReference type="Proteomes" id="UP000735302"/>
    </source>
</evidence>
<dbReference type="Proteomes" id="UP000735302">
    <property type="component" value="Unassembled WGS sequence"/>
</dbReference>
<dbReference type="AlphaFoldDB" id="A0AAV4CYM4"/>
<sequence length="114" mass="12676">MVAATTPESHTSAAGVSTTHLEEHCTCCLLVTNIDFEIPKQDRALISDSIDSINRITLVPTSQQDHAKSVSFVKEIKKEQRYETQLFNCTVQAEINLLSCAITDTKLYFNDIGE</sequence>
<protein>
    <submittedName>
        <fullName evidence="1">Uncharacterized protein</fullName>
    </submittedName>
</protein>
<gene>
    <name evidence="1" type="ORF">PoB_006349000</name>
</gene>
<comment type="caution">
    <text evidence="1">The sequence shown here is derived from an EMBL/GenBank/DDBJ whole genome shotgun (WGS) entry which is preliminary data.</text>
</comment>
<reference evidence="1 2" key="1">
    <citation type="journal article" date="2021" name="Elife">
        <title>Chloroplast acquisition without the gene transfer in kleptoplastic sea slugs, Plakobranchus ocellatus.</title>
        <authorList>
            <person name="Maeda T."/>
            <person name="Takahashi S."/>
            <person name="Yoshida T."/>
            <person name="Shimamura S."/>
            <person name="Takaki Y."/>
            <person name="Nagai Y."/>
            <person name="Toyoda A."/>
            <person name="Suzuki Y."/>
            <person name="Arimoto A."/>
            <person name="Ishii H."/>
            <person name="Satoh N."/>
            <person name="Nishiyama T."/>
            <person name="Hasebe M."/>
            <person name="Maruyama T."/>
            <person name="Minagawa J."/>
            <person name="Obokata J."/>
            <person name="Shigenobu S."/>
        </authorList>
    </citation>
    <scope>NUCLEOTIDE SEQUENCE [LARGE SCALE GENOMIC DNA]</scope>
</reference>
<evidence type="ECO:0000313" key="1">
    <source>
        <dbReference type="EMBL" id="GFO36985.1"/>
    </source>
</evidence>
<organism evidence="1 2">
    <name type="scientific">Plakobranchus ocellatus</name>
    <dbReference type="NCBI Taxonomy" id="259542"/>
    <lineage>
        <taxon>Eukaryota</taxon>
        <taxon>Metazoa</taxon>
        <taxon>Spiralia</taxon>
        <taxon>Lophotrochozoa</taxon>
        <taxon>Mollusca</taxon>
        <taxon>Gastropoda</taxon>
        <taxon>Heterobranchia</taxon>
        <taxon>Euthyneura</taxon>
        <taxon>Panpulmonata</taxon>
        <taxon>Sacoglossa</taxon>
        <taxon>Placobranchoidea</taxon>
        <taxon>Plakobranchidae</taxon>
        <taxon>Plakobranchus</taxon>
    </lineage>
</organism>